<dbReference type="KEGG" id="azm:DM194_06920"/>
<accession>A0A2U9S2Z9</accession>
<evidence type="ECO:0000313" key="2">
    <source>
        <dbReference type="Proteomes" id="UP000249605"/>
    </source>
</evidence>
<reference evidence="1 2" key="1">
    <citation type="journal article" date="2019" name="Int. J. Syst. Evol. Microbiol.">
        <title>Azospirillum ramasamyi sp. nov., a novel diazotrophic bacterium isolated from fermented bovine products.</title>
        <authorList>
            <person name="Anandham R."/>
            <person name="Heo J."/>
            <person name="Krishnamoorthy R."/>
            <person name="SenthilKumar M."/>
            <person name="Gopal N.O."/>
            <person name="Kim S.J."/>
            <person name="Kwon S.W."/>
        </authorList>
    </citation>
    <scope>NUCLEOTIDE SEQUENCE [LARGE SCALE GENOMIC DNA]</scope>
    <source>
        <strain evidence="1 2">M2T2B2</strain>
    </source>
</reference>
<dbReference type="EMBL" id="CP029829">
    <property type="protein sequence ID" value="AWU94015.1"/>
    <property type="molecule type" value="Genomic_DNA"/>
</dbReference>
<dbReference type="InterPro" id="IPR036390">
    <property type="entry name" value="WH_DNA-bd_sf"/>
</dbReference>
<dbReference type="Proteomes" id="UP000249605">
    <property type="component" value="Chromosome"/>
</dbReference>
<dbReference type="Gene3D" id="1.10.10.10">
    <property type="entry name" value="Winged helix-like DNA-binding domain superfamily/Winged helix DNA-binding domain"/>
    <property type="match status" value="1"/>
</dbReference>
<gene>
    <name evidence="1" type="ORF">DM194_06920</name>
</gene>
<keyword evidence="2" id="KW-1185">Reference proteome</keyword>
<dbReference type="RefSeq" id="WP_111066547.1">
    <property type="nucleotide sequence ID" value="NZ_CP029829.1"/>
</dbReference>
<dbReference type="AlphaFoldDB" id="A0A2U9S2Z9"/>
<proteinExistence type="predicted"/>
<evidence type="ECO:0000313" key="1">
    <source>
        <dbReference type="EMBL" id="AWU94015.1"/>
    </source>
</evidence>
<dbReference type="Pfam" id="PF25212">
    <property type="entry name" value="HVO_A0114"/>
    <property type="match status" value="1"/>
</dbReference>
<name>A0A2U9S2Z9_9PROT</name>
<dbReference type="SUPFAM" id="SSF46785">
    <property type="entry name" value="Winged helix' DNA-binding domain"/>
    <property type="match status" value="1"/>
</dbReference>
<dbReference type="InterPro" id="IPR036388">
    <property type="entry name" value="WH-like_DNA-bd_sf"/>
</dbReference>
<dbReference type="OrthoDB" id="7471569at2"/>
<organism evidence="1 2">
    <name type="scientific">Azospirillum ramasamyi</name>
    <dbReference type="NCBI Taxonomy" id="682998"/>
    <lineage>
        <taxon>Bacteria</taxon>
        <taxon>Pseudomonadati</taxon>
        <taxon>Pseudomonadota</taxon>
        <taxon>Alphaproteobacteria</taxon>
        <taxon>Rhodospirillales</taxon>
        <taxon>Azospirillaceae</taxon>
        <taxon>Azospirillum</taxon>
    </lineage>
</organism>
<sequence length="114" mass="12882">MTTLRIHIGVDLQAEAAAVKDALRRHEAGESVREHHITFESFEGMSRILTPKRLEILRYLHRNPTASIRALAGSLGRDYRNVHMDVTALVEAGLIDDQDGLRVDYDDVEMKMAL</sequence>
<protein>
    <submittedName>
        <fullName evidence="1">Uncharacterized protein</fullName>
    </submittedName>
</protein>